<dbReference type="GO" id="GO:0016887">
    <property type="term" value="F:ATP hydrolysis activity"/>
    <property type="evidence" value="ECO:0007669"/>
    <property type="project" value="InterPro"/>
</dbReference>
<dbReference type="SMART" id="SM00382">
    <property type="entry name" value="AAA"/>
    <property type="match status" value="2"/>
</dbReference>
<evidence type="ECO:0000256" key="2">
    <source>
        <dbReference type="ARBA" id="ARBA00022741"/>
    </source>
</evidence>
<organism evidence="6 7">
    <name type="scientific">Acinetobacter halotolerans</name>
    <dbReference type="NCBI Taxonomy" id="1752076"/>
    <lineage>
        <taxon>Bacteria</taxon>
        <taxon>Pseudomonadati</taxon>
        <taxon>Pseudomonadota</taxon>
        <taxon>Gammaproteobacteria</taxon>
        <taxon>Moraxellales</taxon>
        <taxon>Moraxellaceae</taxon>
        <taxon>Acinetobacter</taxon>
    </lineage>
</organism>
<dbReference type="Proteomes" id="UP000292110">
    <property type="component" value="Unassembled WGS sequence"/>
</dbReference>
<dbReference type="RefSeq" id="WP_130161417.1">
    <property type="nucleotide sequence ID" value="NZ_SGIM01000003.1"/>
</dbReference>
<evidence type="ECO:0000256" key="3">
    <source>
        <dbReference type="ARBA" id="ARBA00022840"/>
    </source>
</evidence>
<feature type="region of interest" description="Disordered" evidence="4">
    <location>
        <begin position="251"/>
        <end position="282"/>
    </location>
</feature>
<sequence>MTQQACIITNLTLELSQLKLFESLSFQLPLKQFSGMIGRNGQGKSVLMSILHRQAASNLSYSGQITWQCPHQYLAQLQRVQAQTIAHALEIENLYSSFQRIQQGSASFADYEQVENRWHLPMQWQQLLESAGLPTDLSTPIQHLSEGQKTKLALCRLFLLKDHYLLLDEPSNHLDSQGRQWLIDQMAQHTPGGLIISHDRQLLAHVQSIFALNQFGLNYYGGNYALYQQQHNLQVKALSQAVQQEKRELKHLKEQQHLSQIKAQKRKKTGEKLRSSGSQAPILLDAKKEQAEQSLSHLRKQQSKRLADAKDELLHKQTQLEHLKPQSFEFTPISGKSSGEILRCHQLKLAFANTTPLNLAISAREKLHLKGINGIGKSTLLKTIHGLIPPASGEIYCKVSSIYLDQNLSLLDESISGVDYLCSFDSNLTEQQARTLLGNLQIRRDKARAPLATLSGGERLKVALLALKQQTVELLLLDEPENHLDIESRELLALAIRSFNGAMILVSHDESFVEECGISEAYLLR</sequence>
<dbReference type="GO" id="GO:0005524">
    <property type="term" value="F:ATP binding"/>
    <property type="evidence" value="ECO:0007669"/>
    <property type="project" value="UniProtKB-KW"/>
</dbReference>
<dbReference type="Pfam" id="PF00005">
    <property type="entry name" value="ABC_tran"/>
    <property type="match status" value="2"/>
</dbReference>
<evidence type="ECO:0000256" key="1">
    <source>
        <dbReference type="ARBA" id="ARBA00022737"/>
    </source>
</evidence>
<comment type="caution">
    <text evidence="6">The sequence shown here is derived from an EMBL/GenBank/DDBJ whole genome shotgun (WGS) entry which is preliminary data.</text>
</comment>
<keyword evidence="2" id="KW-0547">Nucleotide-binding</keyword>
<keyword evidence="3 6" id="KW-0067">ATP-binding</keyword>
<dbReference type="SUPFAM" id="SSF52540">
    <property type="entry name" value="P-loop containing nucleoside triphosphate hydrolases"/>
    <property type="match status" value="2"/>
</dbReference>
<keyword evidence="1" id="KW-0677">Repeat</keyword>
<dbReference type="InterPro" id="IPR050611">
    <property type="entry name" value="ABCF"/>
</dbReference>
<accession>A0A4Q6XBZ4</accession>
<dbReference type="AlphaFoldDB" id="A0A4Q6XBZ4"/>
<dbReference type="InterPro" id="IPR027417">
    <property type="entry name" value="P-loop_NTPase"/>
</dbReference>
<name>A0A4Q6XBZ4_9GAMM</name>
<dbReference type="InterPro" id="IPR003593">
    <property type="entry name" value="AAA+_ATPase"/>
</dbReference>
<gene>
    <name evidence="6" type="ORF">EXE30_04750</name>
</gene>
<dbReference type="PANTHER" id="PTHR19211:SF6">
    <property type="entry name" value="BLL7188 PROTEIN"/>
    <property type="match status" value="1"/>
</dbReference>
<evidence type="ECO:0000256" key="4">
    <source>
        <dbReference type="SAM" id="MobiDB-lite"/>
    </source>
</evidence>
<reference evidence="6 7" key="1">
    <citation type="submission" date="2019-02" db="EMBL/GenBank/DDBJ databases">
        <title>The draft genome of Acinetobacter halotolerans strain JCM 31009.</title>
        <authorList>
            <person name="Qin J."/>
            <person name="Feng Y."/>
            <person name="Nemec A."/>
            <person name="Zong Z."/>
        </authorList>
    </citation>
    <scope>NUCLEOTIDE SEQUENCE [LARGE SCALE GENOMIC DNA]</scope>
    <source>
        <strain evidence="6 7">JCM 31009</strain>
    </source>
</reference>
<keyword evidence="7" id="KW-1185">Reference proteome</keyword>
<evidence type="ECO:0000313" key="6">
    <source>
        <dbReference type="EMBL" id="RZF54534.1"/>
    </source>
</evidence>
<dbReference type="PANTHER" id="PTHR19211">
    <property type="entry name" value="ATP-BINDING TRANSPORT PROTEIN-RELATED"/>
    <property type="match status" value="1"/>
</dbReference>
<dbReference type="PROSITE" id="PS50893">
    <property type="entry name" value="ABC_TRANSPORTER_2"/>
    <property type="match status" value="1"/>
</dbReference>
<evidence type="ECO:0000259" key="5">
    <source>
        <dbReference type="PROSITE" id="PS50893"/>
    </source>
</evidence>
<dbReference type="EMBL" id="SGIM01000003">
    <property type="protein sequence ID" value="RZF54534.1"/>
    <property type="molecule type" value="Genomic_DNA"/>
</dbReference>
<dbReference type="Gene3D" id="3.40.50.300">
    <property type="entry name" value="P-loop containing nucleotide triphosphate hydrolases"/>
    <property type="match status" value="2"/>
</dbReference>
<dbReference type="InterPro" id="IPR003439">
    <property type="entry name" value="ABC_transporter-like_ATP-bd"/>
</dbReference>
<evidence type="ECO:0000313" key="7">
    <source>
        <dbReference type="Proteomes" id="UP000292110"/>
    </source>
</evidence>
<feature type="domain" description="ABC transporter" evidence="5">
    <location>
        <begin position="6"/>
        <end position="239"/>
    </location>
</feature>
<proteinExistence type="predicted"/>
<protein>
    <submittedName>
        <fullName evidence="6">ABC-F family ATP-binding cassette domain-containing protein</fullName>
    </submittedName>
</protein>